<reference evidence="3 4" key="1">
    <citation type="submission" date="2020-05" db="EMBL/GenBank/DDBJ databases">
        <authorList>
            <person name="Ruan W."/>
            <person name="Jeon C.O."/>
            <person name="Chun B.H."/>
        </authorList>
    </citation>
    <scope>NUCLEOTIDE SEQUENCE [LARGE SCALE GENOMIC DNA]</scope>
    <source>
        <strain evidence="3 4">TBZ9</strain>
    </source>
</reference>
<organism evidence="3 4">
    <name type="scientific">Vreelandella azerica</name>
    <dbReference type="NCBI Taxonomy" id="2732867"/>
    <lineage>
        <taxon>Bacteria</taxon>
        <taxon>Pseudomonadati</taxon>
        <taxon>Pseudomonadota</taxon>
        <taxon>Gammaproteobacteria</taxon>
        <taxon>Oceanospirillales</taxon>
        <taxon>Halomonadaceae</taxon>
        <taxon>Vreelandella</taxon>
    </lineage>
</organism>
<protein>
    <submittedName>
        <fullName evidence="3">HigA family addiction module antidote protein</fullName>
    </submittedName>
</protein>
<evidence type="ECO:0000313" key="3">
    <source>
        <dbReference type="EMBL" id="NOG32875.1"/>
    </source>
</evidence>
<feature type="domain" description="HTH cro/C1-type" evidence="2">
    <location>
        <begin position="18"/>
        <end position="58"/>
    </location>
</feature>
<dbReference type="InterPro" id="IPR001387">
    <property type="entry name" value="Cro/C1-type_HTH"/>
</dbReference>
<dbReference type="PROSITE" id="PS50943">
    <property type="entry name" value="HTH_CROC1"/>
    <property type="match status" value="1"/>
</dbReference>
<dbReference type="AlphaFoldDB" id="A0A7Y3U035"/>
<sequence length="92" mass="10393">MMNPPHPGRLLRRRVVPALGLNITEFAEKLGMSRVSVSRVLNEKAGISSDFAVRLEHAGVGNARHWMNMQTNYELWQAEQREQNHVAKIAAC</sequence>
<reference evidence="3 4" key="2">
    <citation type="submission" date="2020-06" db="EMBL/GenBank/DDBJ databases">
        <title>Halomonas songnenensis sp. nov., a moderately halophilic bacterium isolated from saline and alkaline soils.</title>
        <authorList>
            <person name="Jiang J."/>
            <person name="Pan Y."/>
        </authorList>
    </citation>
    <scope>NUCLEOTIDE SEQUENCE [LARGE SCALE GENOMIC DNA]</scope>
    <source>
        <strain evidence="3 4">TBZ9</strain>
    </source>
</reference>
<dbReference type="SUPFAM" id="SSF47413">
    <property type="entry name" value="lambda repressor-like DNA-binding domains"/>
    <property type="match status" value="1"/>
</dbReference>
<evidence type="ECO:0000259" key="2">
    <source>
        <dbReference type="PROSITE" id="PS50943"/>
    </source>
</evidence>
<dbReference type="CDD" id="cd00093">
    <property type="entry name" value="HTH_XRE"/>
    <property type="match status" value="1"/>
</dbReference>
<evidence type="ECO:0000313" key="4">
    <source>
        <dbReference type="Proteomes" id="UP000588806"/>
    </source>
</evidence>
<comment type="caution">
    <text evidence="3">The sequence shown here is derived from an EMBL/GenBank/DDBJ whole genome shotgun (WGS) entry which is preliminary data.</text>
</comment>
<gene>
    <name evidence="3" type="ORF">HLB35_15885</name>
</gene>
<dbReference type="InterPro" id="IPR013430">
    <property type="entry name" value="Toxin_antidote_HigA"/>
</dbReference>
<keyword evidence="4" id="KW-1185">Reference proteome</keyword>
<proteinExistence type="predicted"/>
<dbReference type="NCBIfam" id="TIGR02607">
    <property type="entry name" value="antidote_HigA"/>
    <property type="match status" value="1"/>
</dbReference>
<dbReference type="PANTHER" id="PTHR36924:SF1">
    <property type="entry name" value="ANTITOXIN HIGA-1"/>
    <property type="match status" value="1"/>
</dbReference>
<dbReference type="Pfam" id="PF01381">
    <property type="entry name" value="HTH_3"/>
    <property type="match status" value="1"/>
</dbReference>
<dbReference type="Proteomes" id="UP000588806">
    <property type="component" value="Unassembled WGS sequence"/>
</dbReference>
<accession>A0A7Y3U035</accession>
<dbReference type="PANTHER" id="PTHR36924">
    <property type="entry name" value="ANTITOXIN HIGA-1"/>
    <property type="match status" value="1"/>
</dbReference>
<name>A0A7Y3U035_9GAMM</name>
<dbReference type="Gene3D" id="1.10.260.40">
    <property type="entry name" value="lambda repressor-like DNA-binding domains"/>
    <property type="match status" value="1"/>
</dbReference>
<evidence type="ECO:0000256" key="1">
    <source>
        <dbReference type="ARBA" id="ARBA00023125"/>
    </source>
</evidence>
<dbReference type="EMBL" id="JABFHI010000013">
    <property type="protein sequence ID" value="NOG32875.1"/>
    <property type="molecule type" value="Genomic_DNA"/>
</dbReference>
<dbReference type="GO" id="GO:0003677">
    <property type="term" value="F:DNA binding"/>
    <property type="evidence" value="ECO:0007669"/>
    <property type="project" value="UniProtKB-KW"/>
</dbReference>
<keyword evidence="1" id="KW-0238">DNA-binding</keyword>
<dbReference type="InterPro" id="IPR010982">
    <property type="entry name" value="Lambda_DNA-bd_dom_sf"/>
</dbReference>